<name>A0A2G5U3L9_9PELO</name>
<organism evidence="2 3">
    <name type="scientific">Caenorhabditis nigoni</name>
    <dbReference type="NCBI Taxonomy" id="1611254"/>
    <lineage>
        <taxon>Eukaryota</taxon>
        <taxon>Metazoa</taxon>
        <taxon>Ecdysozoa</taxon>
        <taxon>Nematoda</taxon>
        <taxon>Chromadorea</taxon>
        <taxon>Rhabditida</taxon>
        <taxon>Rhabditina</taxon>
        <taxon>Rhabditomorpha</taxon>
        <taxon>Rhabditoidea</taxon>
        <taxon>Rhabditidae</taxon>
        <taxon>Peloderinae</taxon>
        <taxon>Caenorhabditis</taxon>
    </lineage>
</organism>
<dbReference type="STRING" id="1611254.A0A2G5U3L9"/>
<dbReference type="Proteomes" id="UP000230233">
    <property type="component" value="Chromosome IV"/>
</dbReference>
<keyword evidence="3" id="KW-1185">Reference proteome</keyword>
<dbReference type="AlphaFoldDB" id="A0A2G5U3L9"/>
<sequence>MNPSFGRVRKKVSIISIPEFVPDSHDNENVATSGGIVGEKTSSSAAGGGTRIEFDFDDFEEQIMRKSRSVVKHIAKKKAEARIS</sequence>
<evidence type="ECO:0000256" key="1">
    <source>
        <dbReference type="SAM" id="MobiDB-lite"/>
    </source>
</evidence>
<protein>
    <submittedName>
        <fullName evidence="2">Uncharacterized protein</fullName>
    </submittedName>
</protein>
<reference evidence="3" key="1">
    <citation type="submission" date="2017-10" db="EMBL/GenBank/DDBJ databases">
        <title>Rapid genome shrinkage in a self-fertile nematode reveals novel sperm competition proteins.</title>
        <authorList>
            <person name="Yin D."/>
            <person name="Schwarz E.M."/>
            <person name="Thomas C.G."/>
            <person name="Felde R.L."/>
            <person name="Korf I.F."/>
            <person name="Cutter A.D."/>
            <person name="Schartner C.M."/>
            <person name="Ralston E.J."/>
            <person name="Meyer B.J."/>
            <person name="Haag E.S."/>
        </authorList>
    </citation>
    <scope>NUCLEOTIDE SEQUENCE [LARGE SCALE GENOMIC DNA]</scope>
    <source>
        <strain evidence="3">JU1422</strain>
    </source>
</reference>
<feature type="region of interest" description="Disordered" evidence="1">
    <location>
        <begin position="23"/>
        <end position="48"/>
    </location>
</feature>
<comment type="caution">
    <text evidence="2">The sequence shown here is derived from an EMBL/GenBank/DDBJ whole genome shotgun (WGS) entry which is preliminary data.</text>
</comment>
<dbReference type="EMBL" id="PDUG01000004">
    <property type="protein sequence ID" value="PIC34119.1"/>
    <property type="molecule type" value="Genomic_DNA"/>
</dbReference>
<evidence type="ECO:0000313" key="3">
    <source>
        <dbReference type="Proteomes" id="UP000230233"/>
    </source>
</evidence>
<accession>A0A2G5U3L9</accession>
<proteinExistence type="predicted"/>
<gene>
    <name evidence="2" type="primary">Cnig_chr_IV.g13867</name>
    <name evidence="2" type="ORF">B9Z55_013867</name>
</gene>
<evidence type="ECO:0000313" key="2">
    <source>
        <dbReference type="EMBL" id="PIC34119.1"/>
    </source>
</evidence>